<gene>
    <name evidence="1" type="ORF">Q763_12635</name>
</gene>
<dbReference type="AlphaFoldDB" id="A0A0A2LKC0"/>
<accession>A0A0A2LKC0</accession>
<dbReference type="RefSeq" id="WP_035134745.1">
    <property type="nucleotide sequence ID" value="NZ_JRLV01000015.1"/>
</dbReference>
<protein>
    <submittedName>
        <fullName evidence="1">Uncharacterized protein</fullName>
    </submittedName>
</protein>
<evidence type="ECO:0000313" key="2">
    <source>
        <dbReference type="Proteomes" id="UP000030129"/>
    </source>
</evidence>
<sequence>MEKCINDFRTFMNQDNKSADVIASEYIDLVNEEFFYFEKEYLPIDVCIEWIDGMIDYLPFYNEGVFIPSLRLRALNDEQHTNIILNSYPRIMKSIHLK</sequence>
<keyword evidence="2" id="KW-1185">Reference proteome</keyword>
<dbReference type="EMBL" id="JRLV01000015">
    <property type="protein sequence ID" value="KGO79691.1"/>
    <property type="molecule type" value="Genomic_DNA"/>
</dbReference>
<evidence type="ECO:0000313" key="1">
    <source>
        <dbReference type="EMBL" id="KGO79691.1"/>
    </source>
</evidence>
<dbReference type="STRING" id="1406840.Q763_12635"/>
<comment type="caution">
    <text evidence="1">The sequence shown here is derived from an EMBL/GenBank/DDBJ whole genome shotgun (WGS) entry which is preliminary data.</text>
</comment>
<reference evidence="1 2" key="1">
    <citation type="submission" date="2013-09" db="EMBL/GenBank/DDBJ databases">
        <authorList>
            <person name="Zeng Z."/>
            <person name="Chen C."/>
        </authorList>
    </citation>
    <scope>NUCLEOTIDE SEQUENCE [LARGE SCALE GENOMIC DNA]</scope>
    <source>
        <strain evidence="1 2">F44-8</strain>
    </source>
</reference>
<name>A0A0A2LKC0_9FLAO</name>
<dbReference type="Proteomes" id="UP000030129">
    <property type="component" value="Unassembled WGS sequence"/>
</dbReference>
<organism evidence="1 2">
    <name type="scientific">Flavobacterium beibuense F44-8</name>
    <dbReference type="NCBI Taxonomy" id="1406840"/>
    <lineage>
        <taxon>Bacteria</taxon>
        <taxon>Pseudomonadati</taxon>
        <taxon>Bacteroidota</taxon>
        <taxon>Flavobacteriia</taxon>
        <taxon>Flavobacteriales</taxon>
        <taxon>Flavobacteriaceae</taxon>
        <taxon>Flavobacterium</taxon>
    </lineage>
</organism>
<proteinExistence type="predicted"/>